<dbReference type="SMART" id="SM00255">
    <property type="entry name" value="TIR"/>
    <property type="match status" value="1"/>
</dbReference>
<reference evidence="16" key="1">
    <citation type="journal article" date="2016" name="Insect Biochem. Mol. Biol.">
        <title>Multifaceted biological insights from a draft genome sequence of the tobacco hornworm moth, Manduca sexta.</title>
        <authorList>
            <person name="Kanost M.R."/>
            <person name="Arrese E.L."/>
            <person name="Cao X."/>
            <person name="Chen Y.R."/>
            <person name="Chellapilla S."/>
            <person name="Goldsmith M.R."/>
            <person name="Grosse-Wilde E."/>
            <person name="Heckel D.G."/>
            <person name="Herndon N."/>
            <person name="Jiang H."/>
            <person name="Papanicolaou A."/>
            <person name="Qu J."/>
            <person name="Soulages J.L."/>
            <person name="Vogel H."/>
            <person name="Walters J."/>
            <person name="Waterhouse R.M."/>
            <person name="Ahn S.J."/>
            <person name="Almeida F.C."/>
            <person name="An C."/>
            <person name="Aqrawi P."/>
            <person name="Bretschneider A."/>
            <person name="Bryant W.B."/>
            <person name="Bucks S."/>
            <person name="Chao H."/>
            <person name="Chevignon G."/>
            <person name="Christen J.M."/>
            <person name="Clarke D.F."/>
            <person name="Dittmer N.T."/>
            <person name="Ferguson L.C.F."/>
            <person name="Garavelou S."/>
            <person name="Gordon K.H.J."/>
            <person name="Gunaratna R.T."/>
            <person name="Han Y."/>
            <person name="Hauser F."/>
            <person name="He Y."/>
            <person name="Heidel-Fischer H."/>
            <person name="Hirsh A."/>
            <person name="Hu Y."/>
            <person name="Jiang H."/>
            <person name="Kalra D."/>
            <person name="Klinner C."/>
            <person name="Konig C."/>
            <person name="Kovar C."/>
            <person name="Kroll A.R."/>
            <person name="Kuwar S.S."/>
            <person name="Lee S.L."/>
            <person name="Lehman R."/>
            <person name="Li K."/>
            <person name="Li Z."/>
            <person name="Liang H."/>
            <person name="Lovelace S."/>
            <person name="Lu Z."/>
            <person name="Mansfield J.H."/>
            <person name="McCulloch K.J."/>
            <person name="Mathew T."/>
            <person name="Morton B."/>
            <person name="Muzny D.M."/>
            <person name="Neunemann D."/>
            <person name="Ongeri F."/>
            <person name="Pauchet Y."/>
            <person name="Pu L.L."/>
            <person name="Pyrousis I."/>
            <person name="Rao X.J."/>
            <person name="Redding A."/>
            <person name="Roesel C."/>
            <person name="Sanchez-Gracia A."/>
            <person name="Schaack S."/>
            <person name="Shukla A."/>
            <person name="Tetreau G."/>
            <person name="Wang Y."/>
            <person name="Xiong G.H."/>
            <person name="Traut W."/>
            <person name="Walsh T.K."/>
            <person name="Worley K.C."/>
            <person name="Wu D."/>
            <person name="Wu W."/>
            <person name="Wu Y.Q."/>
            <person name="Zhang X."/>
            <person name="Zou Z."/>
            <person name="Zucker H."/>
            <person name="Briscoe A.D."/>
            <person name="Burmester T."/>
            <person name="Clem R.J."/>
            <person name="Feyereisen R."/>
            <person name="Grimmelikhuijzen C.J.P."/>
            <person name="Hamodrakas S.J."/>
            <person name="Hansson B.S."/>
            <person name="Huguet E."/>
            <person name="Jermiin L.S."/>
            <person name="Lan Q."/>
            <person name="Lehman H.K."/>
            <person name="Lorenzen M."/>
            <person name="Merzendorfer H."/>
            <person name="Michalopoulos I."/>
            <person name="Morton D.B."/>
            <person name="Muthukrishnan S."/>
            <person name="Oakeshott J.G."/>
            <person name="Palmer W."/>
            <person name="Park Y."/>
            <person name="Passarelli A.L."/>
            <person name="Rozas J."/>
            <person name="Schwartz L.M."/>
            <person name="Smith W."/>
            <person name="Southgate A."/>
            <person name="Vilcinskas A."/>
            <person name="Vogt R."/>
            <person name="Wang P."/>
            <person name="Werren J."/>
            <person name="Yu X.Q."/>
            <person name="Zhou J.J."/>
            <person name="Brown S.J."/>
            <person name="Scherer S.E."/>
            <person name="Richards S."/>
            <person name="Blissard G.W."/>
        </authorList>
    </citation>
    <scope>NUCLEOTIDE SEQUENCE</scope>
</reference>
<dbReference type="PANTHER" id="PTHR24365">
    <property type="entry name" value="TOLL-LIKE RECEPTOR"/>
    <property type="match status" value="1"/>
</dbReference>
<evidence type="ECO:0000256" key="6">
    <source>
        <dbReference type="ARBA" id="ARBA00022729"/>
    </source>
</evidence>
<keyword evidence="5 13" id="KW-0812">Transmembrane</keyword>
<keyword evidence="7" id="KW-0677">Repeat</keyword>
<dbReference type="GO" id="GO:0005886">
    <property type="term" value="C:plasma membrane"/>
    <property type="evidence" value="ECO:0007669"/>
    <property type="project" value="TreeGrafter"/>
</dbReference>
<dbReference type="GO" id="GO:0007165">
    <property type="term" value="P:signal transduction"/>
    <property type="evidence" value="ECO:0007669"/>
    <property type="project" value="InterPro"/>
</dbReference>
<evidence type="ECO:0000256" key="1">
    <source>
        <dbReference type="ARBA" id="ARBA00004479"/>
    </source>
</evidence>
<feature type="signal peptide" evidence="14">
    <location>
        <begin position="1"/>
        <end position="19"/>
    </location>
</feature>
<dbReference type="PRINTS" id="PR01537">
    <property type="entry name" value="INTRLKN1R1F"/>
</dbReference>
<dbReference type="InterPro" id="IPR003591">
    <property type="entry name" value="Leu-rich_rpt_typical-subtyp"/>
</dbReference>
<evidence type="ECO:0000256" key="11">
    <source>
        <dbReference type="ARBA" id="ARBA00023170"/>
    </source>
</evidence>
<evidence type="ECO:0000313" key="16">
    <source>
        <dbReference type="EMBL" id="KAG6454591.1"/>
    </source>
</evidence>
<keyword evidence="8" id="KW-0391">Immunity</keyword>
<dbReference type="InterPro" id="IPR000157">
    <property type="entry name" value="TIR_dom"/>
</dbReference>
<dbReference type="Pfam" id="PF13855">
    <property type="entry name" value="LRR_8"/>
    <property type="match status" value="2"/>
</dbReference>
<dbReference type="AlphaFoldDB" id="A0A921ZB08"/>
<dbReference type="Pfam" id="PF13676">
    <property type="entry name" value="TIR_2"/>
    <property type="match status" value="1"/>
</dbReference>
<dbReference type="Gene3D" id="3.40.50.10140">
    <property type="entry name" value="Toll/interleukin-1 receptor homology (TIR) domain"/>
    <property type="match status" value="1"/>
</dbReference>
<keyword evidence="3" id="KW-0399">Innate immunity</keyword>
<comment type="similarity">
    <text evidence="2">Belongs to the Toll-like receptor family.</text>
</comment>
<evidence type="ECO:0000256" key="5">
    <source>
        <dbReference type="ARBA" id="ARBA00022692"/>
    </source>
</evidence>
<evidence type="ECO:0000256" key="13">
    <source>
        <dbReference type="SAM" id="Phobius"/>
    </source>
</evidence>
<comment type="caution">
    <text evidence="16">The sequence shown here is derived from an EMBL/GenBank/DDBJ whole genome shotgun (WGS) entry which is preliminary data.</text>
</comment>
<dbReference type="PROSITE" id="PS50104">
    <property type="entry name" value="TIR"/>
    <property type="match status" value="1"/>
</dbReference>
<dbReference type="InterPro" id="IPR035897">
    <property type="entry name" value="Toll_tir_struct_dom_sf"/>
</dbReference>
<dbReference type="SUPFAM" id="SSF52200">
    <property type="entry name" value="Toll/Interleukin receptor TIR domain"/>
    <property type="match status" value="1"/>
</dbReference>
<sequence length="753" mass="86873">MLWRFLEVLLLVPVILVEPRRLPKCVTGYMTDVQQWVDVEGRLTDSIDIENAIDLSTQMNPVSMLHQKMNFFKFSDTRRVKYLSMAKCWLSRIPPVFRITDPSGRWLSDTVEFMTFYGNFFVEVDLPGEHYYVSMNASGAREAEFVSTYQPAQMTSVWSTGLQVTVFPNLRELDLRACSIRVLSTNLFQGMQKLEALYLGENLVHFIDADVFSGLQNLIHLDFSRNEAYDEVGNQKNIEMPRNVFKGLRNLTSLDLSFTRLSQRNVVVLRGLGPSLRRLSLCYTGISAMRGGIFSGTSLKILDISYNNGLIKEAGIFRGIEQSLQVLYAIDVGLRSLEYLRGLRHLEVLQLSRNEIGFVPIETARTWENLKILDLNKNRLTSWFTPTYSLMPNLIFLQLKDNNINVISEEMILDLSHLNFLAMSGNFIVCNCHARDFIELAARNEDRSRNISLYSNVNNGTGNFSFHRAFIDHNNILRERYPINSDCNECVEELKIHANFVLTDYSRSNYMCVSVTNSESVTFKDVIGCNSLRDIDYEQIMAGGRNKLLALLVIPCVLLPLFVMFVFRRNLRYCMITLRNSTLLSLINKKEVVDVDGTIFHYDVFVSYCNEDRGWVLDHLLPHLESDCSISACLHERDFQVGLSILENIVSCMDRSRSIMLIISQKFLMSQWCQFEMHLAQHRLLETRREDLTLVLLEEIPRRLRPTTLHYLMLTKTYIVWPAADAERALFWKRLRKSLVTQKLKQPEGVSLA</sequence>
<feature type="chain" id="PRO_5036790674" description="TIR domain-containing protein" evidence="14">
    <location>
        <begin position="20"/>
        <end position="753"/>
    </location>
</feature>
<evidence type="ECO:0000256" key="10">
    <source>
        <dbReference type="ARBA" id="ARBA00023136"/>
    </source>
</evidence>
<gene>
    <name evidence="16" type="ORF">O3G_MSEX008775</name>
</gene>
<keyword evidence="17" id="KW-1185">Reference proteome</keyword>
<comment type="subcellular location">
    <subcellularLocation>
        <location evidence="1">Membrane</location>
        <topology evidence="1">Single-pass type I membrane protein</topology>
    </subcellularLocation>
</comment>
<dbReference type="Proteomes" id="UP000791440">
    <property type="component" value="Unassembled WGS sequence"/>
</dbReference>
<evidence type="ECO:0000256" key="12">
    <source>
        <dbReference type="ARBA" id="ARBA00023180"/>
    </source>
</evidence>
<feature type="transmembrane region" description="Helical" evidence="13">
    <location>
        <begin position="548"/>
        <end position="567"/>
    </location>
</feature>
<evidence type="ECO:0000256" key="4">
    <source>
        <dbReference type="ARBA" id="ARBA00022614"/>
    </source>
</evidence>
<keyword evidence="10 13" id="KW-0472">Membrane</keyword>
<evidence type="ECO:0000256" key="8">
    <source>
        <dbReference type="ARBA" id="ARBA00022859"/>
    </source>
</evidence>
<dbReference type="PANTHER" id="PTHR24365:SF530">
    <property type="entry name" value="MSTPROX-RELATED"/>
    <property type="match status" value="1"/>
</dbReference>
<dbReference type="SUPFAM" id="SSF52058">
    <property type="entry name" value="L domain-like"/>
    <property type="match status" value="1"/>
</dbReference>
<protein>
    <recommendedName>
        <fullName evidence="15">TIR domain-containing protein</fullName>
    </recommendedName>
</protein>
<dbReference type="FunFam" id="3.40.50.10140:FF:000001">
    <property type="entry name" value="Toll-like receptor 2"/>
    <property type="match status" value="1"/>
</dbReference>
<keyword evidence="11" id="KW-0675">Receptor</keyword>
<name>A0A921ZB08_MANSE</name>
<evidence type="ECO:0000256" key="3">
    <source>
        <dbReference type="ARBA" id="ARBA00022588"/>
    </source>
</evidence>
<reference evidence="16" key="2">
    <citation type="submission" date="2020-12" db="EMBL/GenBank/DDBJ databases">
        <authorList>
            <person name="Kanost M."/>
        </authorList>
    </citation>
    <scope>NUCLEOTIDE SEQUENCE</scope>
</reference>
<keyword evidence="4" id="KW-0433">Leucine-rich repeat</keyword>
<keyword evidence="12" id="KW-0325">Glycoprotein</keyword>
<keyword evidence="6 14" id="KW-0732">Signal</keyword>
<dbReference type="EMBL" id="JH668470">
    <property type="protein sequence ID" value="KAG6454591.1"/>
    <property type="molecule type" value="Genomic_DNA"/>
</dbReference>
<dbReference type="InterPro" id="IPR032675">
    <property type="entry name" value="LRR_dom_sf"/>
</dbReference>
<evidence type="ECO:0000256" key="14">
    <source>
        <dbReference type="SAM" id="SignalP"/>
    </source>
</evidence>
<dbReference type="GO" id="GO:0045087">
    <property type="term" value="P:innate immune response"/>
    <property type="evidence" value="ECO:0007669"/>
    <property type="project" value="UniProtKB-KW"/>
</dbReference>
<feature type="domain" description="TIR" evidence="15">
    <location>
        <begin position="600"/>
        <end position="739"/>
    </location>
</feature>
<evidence type="ECO:0000259" key="15">
    <source>
        <dbReference type="PROSITE" id="PS50104"/>
    </source>
</evidence>
<accession>A0A921ZB08</accession>
<evidence type="ECO:0000256" key="7">
    <source>
        <dbReference type="ARBA" id="ARBA00022737"/>
    </source>
</evidence>
<keyword evidence="9 13" id="KW-1133">Transmembrane helix</keyword>
<proteinExistence type="inferred from homology"/>
<dbReference type="SMART" id="SM00369">
    <property type="entry name" value="LRR_TYP"/>
    <property type="match status" value="6"/>
</dbReference>
<organism evidence="16 17">
    <name type="scientific">Manduca sexta</name>
    <name type="common">Tobacco hawkmoth</name>
    <name type="synonym">Tobacco hornworm</name>
    <dbReference type="NCBI Taxonomy" id="7130"/>
    <lineage>
        <taxon>Eukaryota</taxon>
        <taxon>Metazoa</taxon>
        <taxon>Ecdysozoa</taxon>
        <taxon>Arthropoda</taxon>
        <taxon>Hexapoda</taxon>
        <taxon>Insecta</taxon>
        <taxon>Pterygota</taxon>
        <taxon>Neoptera</taxon>
        <taxon>Endopterygota</taxon>
        <taxon>Lepidoptera</taxon>
        <taxon>Glossata</taxon>
        <taxon>Ditrysia</taxon>
        <taxon>Bombycoidea</taxon>
        <taxon>Sphingidae</taxon>
        <taxon>Sphinginae</taxon>
        <taxon>Sphingini</taxon>
        <taxon>Manduca</taxon>
    </lineage>
</organism>
<evidence type="ECO:0000256" key="2">
    <source>
        <dbReference type="ARBA" id="ARBA00009634"/>
    </source>
</evidence>
<dbReference type="GO" id="GO:0038023">
    <property type="term" value="F:signaling receptor activity"/>
    <property type="evidence" value="ECO:0007669"/>
    <property type="project" value="TreeGrafter"/>
</dbReference>
<dbReference type="OrthoDB" id="1081807at2759"/>
<evidence type="ECO:0000313" key="17">
    <source>
        <dbReference type="Proteomes" id="UP000791440"/>
    </source>
</evidence>
<dbReference type="InterPro" id="IPR001611">
    <property type="entry name" value="Leu-rich_rpt"/>
</dbReference>
<dbReference type="Gene3D" id="3.80.10.10">
    <property type="entry name" value="Ribonuclease Inhibitor"/>
    <property type="match status" value="2"/>
</dbReference>
<evidence type="ECO:0000256" key="9">
    <source>
        <dbReference type="ARBA" id="ARBA00022989"/>
    </source>
</evidence>